<organism evidence="1 2">
    <name type="scientific">Flavobacterium chungangensis</name>
    <dbReference type="NCBI Taxonomy" id="2708132"/>
    <lineage>
        <taxon>Bacteria</taxon>
        <taxon>Pseudomonadati</taxon>
        <taxon>Bacteroidota</taxon>
        <taxon>Flavobacteriia</taxon>
        <taxon>Flavobacteriales</taxon>
        <taxon>Flavobacteriaceae</taxon>
        <taxon>Flavobacterium</taxon>
    </lineage>
</organism>
<accession>A0ABV8ZKN7</accession>
<proteinExistence type="predicted"/>
<evidence type="ECO:0000313" key="1">
    <source>
        <dbReference type="EMBL" id="MFC4479916.1"/>
    </source>
</evidence>
<keyword evidence="2" id="KW-1185">Reference proteome</keyword>
<dbReference type="RefSeq" id="WP_379801137.1">
    <property type="nucleotide sequence ID" value="NZ_JBHSFY010000019.1"/>
</dbReference>
<evidence type="ECO:0008006" key="3">
    <source>
        <dbReference type="Google" id="ProtNLM"/>
    </source>
</evidence>
<comment type="caution">
    <text evidence="1">The sequence shown here is derived from an EMBL/GenBank/DDBJ whole genome shotgun (WGS) entry which is preliminary data.</text>
</comment>
<protein>
    <recommendedName>
        <fullName evidence="3">Plasmid stabilization protein</fullName>
    </recommendedName>
</protein>
<dbReference type="Proteomes" id="UP001596003">
    <property type="component" value="Unassembled WGS sequence"/>
</dbReference>
<evidence type="ECO:0000313" key="2">
    <source>
        <dbReference type="Proteomes" id="UP001596003"/>
    </source>
</evidence>
<reference evidence="2" key="1">
    <citation type="journal article" date="2019" name="Int. J. Syst. Evol. Microbiol.">
        <title>The Global Catalogue of Microorganisms (GCM) 10K type strain sequencing project: providing services to taxonomists for standard genome sequencing and annotation.</title>
        <authorList>
            <consortium name="The Broad Institute Genomics Platform"/>
            <consortium name="The Broad Institute Genome Sequencing Center for Infectious Disease"/>
            <person name="Wu L."/>
            <person name="Ma J."/>
        </authorList>
    </citation>
    <scope>NUCLEOTIDE SEQUENCE [LARGE SCALE GENOMIC DNA]</scope>
    <source>
        <strain evidence="2">NBRC 103627</strain>
    </source>
</reference>
<dbReference type="EMBL" id="JBHSFY010000019">
    <property type="protein sequence ID" value="MFC4479916.1"/>
    <property type="molecule type" value="Genomic_DNA"/>
</dbReference>
<sequence length="51" mass="5879">MNYKIIVSPIALKNIEEAVEYYILKVSKKVALNFLNDYKKAYKAFALPPKS</sequence>
<gene>
    <name evidence="1" type="ORF">ACFO3N_22785</name>
</gene>
<name>A0ABV8ZKN7_9FLAO</name>